<evidence type="ECO:0000313" key="2">
    <source>
        <dbReference type="Proteomes" id="UP000335636"/>
    </source>
</evidence>
<organism evidence="1 2">
    <name type="scientific">Marmota monax</name>
    <name type="common">Woodchuck</name>
    <dbReference type="NCBI Taxonomy" id="9995"/>
    <lineage>
        <taxon>Eukaryota</taxon>
        <taxon>Metazoa</taxon>
        <taxon>Chordata</taxon>
        <taxon>Craniata</taxon>
        <taxon>Vertebrata</taxon>
        <taxon>Euteleostomi</taxon>
        <taxon>Mammalia</taxon>
        <taxon>Eutheria</taxon>
        <taxon>Euarchontoglires</taxon>
        <taxon>Glires</taxon>
        <taxon>Rodentia</taxon>
        <taxon>Sciuromorpha</taxon>
        <taxon>Sciuridae</taxon>
        <taxon>Xerinae</taxon>
        <taxon>Marmotini</taxon>
        <taxon>Marmota</taxon>
    </lineage>
</organism>
<keyword evidence="2" id="KW-1185">Reference proteome</keyword>
<accession>A0A5E4DE13</accession>
<feature type="non-terminal residue" evidence="1">
    <location>
        <position position="50"/>
    </location>
</feature>
<dbReference type="AlphaFoldDB" id="A0A5E4DE13"/>
<name>A0A5E4DE13_MARMO</name>
<reference evidence="1" key="1">
    <citation type="submission" date="2019-04" db="EMBL/GenBank/DDBJ databases">
        <authorList>
            <person name="Alioto T."/>
            <person name="Alioto T."/>
        </authorList>
    </citation>
    <scope>NUCLEOTIDE SEQUENCE [LARGE SCALE GENOMIC DNA]</scope>
</reference>
<evidence type="ECO:0000313" key="1">
    <source>
        <dbReference type="EMBL" id="VTJ91412.1"/>
    </source>
</evidence>
<proteinExistence type="predicted"/>
<feature type="non-terminal residue" evidence="1">
    <location>
        <position position="1"/>
    </location>
</feature>
<dbReference type="Proteomes" id="UP000335636">
    <property type="component" value="Unassembled WGS sequence"/>
</dbReference>
<comment type="caution">
    <text evidence="1">The sequence shown here is derived from an EMBL/GenBank/DDBJ whole genome shotgun (WGS) entry which is preliminary data.</text>
</comment>
<dbReference type="EMBL" id="CABDUW010008236">
    <property type="protein sequence ID" value="VTJ91412.1"/>
    <property type="molecule type" value="Genomic_DNA"/>
</dbReference>
<sequence length="50" mass="5336">VVLCPLNGASALYLPTAIPVRRLLGVSQTCQSRAFSLLRPLPPFLLSASQ</sequence>
<gene>
    <name evidence="1" type="ORF">MONAX_5E035487</name>
</gene>
<protein>
    <submittedName>
        <fullName evidence="1">Uncharacterized protein</fullName>
    </submittedName>
</protein>